<dbReference type="InterPro" id="IPR056440">
    <property type="entry name" value="Zn-ribbon_GIR1"/>
</dbReference>
<organism evidence="2 3">
    <name type="scientific">Rhododendron williamsianum</name>
    <dbReference type="NCBI Taxonomy" id="262921"/>
    <lineage>
        <taxon>Eukaryota</taxon>
        <taxon>Viridiplantae</taxon>
        <taxon>Streptophyta</taxon>
        <taxon>Embryophyta</taxon>
        <taxon>Tracheophyta</taxon>
        <taxon>Spermatophyta</taxon>
        <taxon>Magnoliopsida</taxon>
        <taxon>eudicotyledons</taxon>
        <taxon>Gunneridae</taxon>
        <taxon>Pentapetalae</taxon>
        <taxon>asterids</taxon>
        <taxon>Ericales</taxon>
        <taxon>Ericaceae</taxon>
        <taxon>Ericoideae</taxon>
        <taxon>Rhodoreae</taxon>
        <taxon>Rhododendron</taxon>
    </lineage>
</organism>
<dbReference type="AlphaFoldDB" id="A0A6A4MC02"/>
<protein>
    <recommendedName>
        <fullName evidence="1">GIR1-like zinc ribbon domain-containing protein</fullName>
    </recommendedName>
</protein>
<evidence type="ECO:0000313" key="2">
    <source>
        <dbReference type="EMBL" id="KAE9465414.1"/>
    </source>
</evidence>
<comment type="caution">
    <text evidence="2">The sequence shown here is derived from an EMBL/GenBank/DDBJ whole genome shotgun (WGS) entry which is preliminary data.</text>
</comment>
<dbReference type="OrthoDB" id="1464951at2759"/>
<gene>
    <name evidence="2" type="ORF">C3L33_02661</name>
</gene>
<proteinExistence type="predicted"/>
<evidence type="ECO:0000259" key="1">
    <source>
        <dbReference type="Pfam" id="PF24747"/>
    </source>
</evidence>
<evidence type="ECO:0000313" key="3">
    <source>
        <dbReference type="Proteomes" id="UP000428333"/>
    </source>
</evidence>
<dbReference type="EMBL" id="QEFC01000258">
    <property type="protein sequence ID" value="KAE9465414.1"/>
    <property type="molecule type" value="Genomic_DNA"/>
</dbReference>
<dbReference type="Pfam" id="PF24747">
    <property type="entry name" value="Zn-ribbon_GIR1"/>
    <property type="match status" value="1"/>
</dbReference>
<sequence length="179" mass="19468">MASDLPGRIQLLIEKALREECLGGSCNGGLAKTPDLNLPPANLSSFWGHPVDMKIGFKDGVKAACCVCDTRKRSISGFRANPRGDIPNPGFILESSSKSISPPPGFPQPYMFMKQNPSNSLFGFDGPEDLPSLVCMGCVHCHMYILVSESAPKCPKCKSIDLLDISRLNEPMKKKARKN</sequence>
<keyword evidence="3" id="KW-1185">Reference proteome</keyword>
<name>A0A6A4MC02_9ERIC</name>
<reference evidence="2 3" key="1">
    <citation type="journal article" date="2019" name="Genome Biol. Evol.">
        <title>The Rhododendron genome and chromosomal organization provide insight into shared whole-genome duplications across the heath family (Ericaceae).</title>
        <authorList>
            <person name="Soza V.L."/>
            <person name="Lindsley D."/>
            <person name="Waalkes A."/>
            <person name="Ramage E."/>
            <person name="Patwardhan R.P."/>
            <person name="Burton J.N."/>
            <person name="Adey A."/>
            <person name="Kumar A."/>
            <person name="Qiu R."/>
            <person name="Shendure J."/>
            <person name="Hall B."/>
        </authorList>
    </citation>
    <scope>NUCLEOTIDE SEQUENCE [LARGE SCALE GENOMIC DNA]</scope>
    <source>
        <strain evidence="2">RSF 1966-606</strain>
    </source>
</reference>
<dbReference type="Proteomes" id="UP000428333">
    <property type="component" value="Linkage Group LG02"/>
</dbReference>
<feature type="domain" description="GIR1-like zinc ribbon" evidence="1">
    <location>
        <begin position="132"/>
        <end position="164"/>
    </location>
</feature>
<feature type="non-terminal residue" evidence="2">
    <location>
        <position position="1"/>
    </location>
</feature>
<accession>A0A6A4MC02</accession>